<comment type="caution">
    <text evidence="1">The sequence shown here is derived from an EMBL/GenBank/DDBJ whole genome shotgun (WGS) entry which is preliminary data.</text>
</comment>
<dbReference type="Proteomes" id="UP000645257">
    <property type="component" value="Unassembled WGS sequence"/>
</dbReference>
<accession>A0A918NXF1</accession>
<gene>
    <name evidence="1" type="ORF">GCM10011289_02480</name>
</gene>
<evidence type="ECO:0000313" key="1">
    <source>
        <dbReference type="EMBL" id="GGY03643.1"/>
    </source>
</evidence>
<evidence type="ECO:0000313" key="2">
    <source>
        <dbReference type="Proteomes" id="UP000645257"/>
    </source>
</evidence>
<dbReference type="RefSeq" id="WP_215796394.1">
    <property type="nucleotide sequence ID" value="NZ_BMYX01000001.1"/>
</dbReference>
<name>A0A918NXF1_9NEIS</name>
<reference evidence="1" key="1">
    <citation type="journal article" date="2014" name="Int. J. Syst. Evol. Microbiol.">
        <title>Complete genome sequence of Corynebacterium casei LMG S-19264T (=DSM 44701T), isolated from a smear-ripened cheese.</title>
        <authorList>
            <consortium name="US DOE Joint Genome Institute (JGI-PGF)"/>
            <person name="Walter F."/>
            <person name="Albersmeier A."/>
            <person name="Kalinowski J."/>
            <person name="Ruckert C."/>
        </authorList>
    </citation>
    <scope>NUCLEOTIDE SEQUENCE</scope>
    <source>
        <strain evidence="1">KCTC 32182</strain>
    </source>
</reference>
<reference evidence="1" key="2">
    <citation type="submission" date="2020-09" db="EMBL/GenBank/DDBJ databases">
        <authorList>
            <person name="Sun Q."/>
            <person name="Kim S."/>
        </authorList>
    </citation>
    <scope>NUCLEOTIDE SEQUENCE</scope>
    <source>
        <strain evidence="1">KCTC 32182</strain>
    </source>
</reference>
<dbReference type="EMBL" id="BMYX01000001">
    <property type="protein sequence ID" value="GGY03643.1"/>
    <property type="molecule type" value="Genomic_DNA"/>
</dbReference>
<organism evidence="1 2">
    <name type="scientific">Paludibacterium paludis</name>
    <dbReference type="NCBI Taxonomy" id="1225769"/>
    <lineage>
        <taxon>Bacteria</taxon>
        <taxon>Pseudomonadati</taxon>
        <taxon>Pseudomonadota</taxon>
        <taxon>Betaproteobacteria</taxon>
        <taxon>Neisseriales</taxon>
        <taxon>Chromobacteriaceae</taxon>
        <taxon>Paludibacterium</taxon>
    </lineage>
</organism>
<proteinExistence type="predicted"/>
<keyword evidence="2" id="KW-1185">Reference proteome</keyword>
<dbReference type="AlphaFoldDB" id="A0A918NXF1"/>
<sequence>MQKSQLDYLDKIASDVKNGIEDGVGVLSTGEGLYVALAANRMDLVPGYNIAQALNRLDDGDIEELIKRWKYA</sequence>
<protein>
    <submittedName>
        <fullName evidence="1">Uncharacterized protein</fullName>
    </submittedName>
</protein>